<feature type="region of interest" description="Disordered" evidence="1">
    <location>
        <begin position="1"/>
        <end position="213"/>
    </location>
</feature>
<gene>
    <name evidence="2" type="ORF">chiPu_0031615</name>
</gene>
<feature type="non-terminal residue" evidence="2">
    <location>
        <position position="1"/>
    </location>
</feature>
<feature type="non-terminal residue" evidence="2">
    <location>
        <position position="213"/>
    </location>
</feature>
<evidence type="ECO:0000313" key="3">
    <source>
        <dbReference type="Proteomes" id="UP000287033"/>
    </source>
</evidence>
<evidence type="ECO:0000256" key="1">
    <source>
        <dbReference type="SAM" id="MobiDB-lite"/>
    </source>
</evidence>
<dbReference type="AlphaFoldDB" id="A0A401TXY9"/>
<accession>A0A401TXY9</accession>
<proteinExistence type="predicted"/>
<feature type="compositionally biased region" description="Basic and acidic residues" evidence="1">
    <location>
        <begin position="74"/>
        <end position="86"/>
    </location>
</feature>
<keyword evidence="3" id="KW-1185">Reference proteome</keyword>
<feature type="compositionally biased region" description="Basic and acidic residues" evidence="1">
    <location>
        <begin position="8"/>
        <end position="31"/>
    </location>
</feature>
<dbReference type="Proteomes" id="UP000287033">
    <property type="component" value="Unassembled WGS sequence"/>
</dbReference>
<feature type="compositionally biased region" description="Basic and acidic residues" evidence="1">
    <location>
        <begin position="177"/>
        <end position="201"/>
    </location>
</feature>
<comment type="caution">
    <text evidence="2">The sequence shown here is derived from an EMBL/GenBank/DDBJ whole genome shotgun (WGS) entry which is preliminary data.</text>
</comment>
<organism evidence="2 3">
    <name type="scientific">Chiloscyllium punctatum</name>
    <name type="common">Brownbanded bambooshark</name>
    <name type="synonym">Hemiscyllium punctatum</name>
    <dbReference type="NCBI Taxonomy" id="137246"/>
    <lineage>
        <taxon>Eukaryota</taxon>
        <taxon>Metazoa</taxon>
        <taxon>Chordata</taxon>
        <taxon>Craniata</taxon>
        <taxon>Vertebrata</taxon>
        <taxon>Chondrichthyes</taxon>
        <taxon>Elasmobranchii</taxon>
        <taxon>Galeomorphii</taxon>
        <taxon>Galeoidea</taxon>
        <taxon>Orectolobiformes</taxon>
        <taxon>Hemiscylliidae</taxon>
        <taxon>Chiloscyllium</taxon>
    </lineage>
</organism>
<sequence>DRRQFRAAAERDQDAEREAEREAEGREDQRHRQPAPTILGNEGEAEEAAPHQAADHDQGRGPQQEQLLAPEAAAARDHEQRDEDQHRKRRPPLLVERIGAEQDEAILLGDDGPAGADAAQRAACAGVAAGDDPDRIGDAPLPEADAGLAEQEQQQQGHDAGGDRGEQIGAQPGGEMSAERARGGTRADRQRILRDMGDRAHLSAPPARSARCT</sequence>
<name>A0A401TXY9_CHIPU</name>
<feature type="compositionally biased region" description="Low complexity" evidence="1">
    <location>
        <begin position="62"/>
        <end position="73"/>
    </location>
</feature>
<evidence type="ECO:0000313" key="2">
    <source>
        <dbReference type="EMBL" id="GCC47512.1"/>
    </source>
</evidence>
<feature type="compositionally biased region" description="Low complexity" evidence="1">
    <location>
        <begin position="143"/>
        <end position="158"/>
    </location>
</feature>
<feature type="compositionally biased region" description="Low complexity" evidence="1">
    <location>
        <begin position="109"/>
        <end position="130"/>
    </location>
</feature>
<reference evidence="2 3" key="1">
    <citation type="journal article" date="2018" name="Nat. Ecol. Evol.">
        <title>Shark genomes provide insights into elasmobranch evolution and the origin of vertebrates.</title>
        <authorList>
            <person name="Hara Y"/>
            <person name="Yamaguchi K"/>
            <person name="Onimaru K"/>
            <person name="Kadota M"/>
            <person name="Koyanagi M"/>
            <person name="Keeley SD"/>
            <person name="Tatsumi K"/>
            <person name="Tanaka K"/>
            <person name="Motone F"/>
            <person name="Kageyama Y"/>
            <person name="Nozu R"/>
            <person name="Adachi N"/>
            <person name="Nishimura O"/>
            <person name="Nakagawa R"/>
            <person name="Tanegashima C"/>
            <person name="Kiyatake I"/>
            <person name="Matsumoto R"/>
            <person name="Murakumo K"/>
            <person name="Nishida K"/>
            <person name="Terakita A"/>
            <person name="Kuratani S"/>
            <person name="Sato K"/>
            <person name="Hyodo S Kuraku.S."/>
        </authorList>
    </citation>
    <scope>NUCLEOTIDE SEQUENCE [LARGE SCALE GENOMIC DNA]</scope>
</reference>
<protein>
    <submittedName>
        <fullName evidence="2">Uncharacterized protein</fullName>
    </submittedName>
</protein>
<dbReference type="EMBL" id="BEZZ01214492">
    <property type="protein sequence ID" value="GCC47512.1"/>
    <property type="molecule type" value="Genomic_DNA"/>
</dbReference>